<dbReference type="AlphaFoldDB" id="A0A1W0AA21"/>
<keyword evidence="1" id="KW-1133">Transmembrane helix</keyword>
<protein>
    <recommendedName>
        <fullName evidence="4">Transmembrane protein</fullName>
    </recommendedName>
</protein>
<feature type="transmembrane region" description="Helical" evidence="1">
    <location>
        <begin position="116"/>
        <end position="142"/>
    </location>
</feature>
<sequence length="295" mass="33428">MVDDVKVDDTPVPQPLNLQLDNALHRRIRRALFALYFSQLVLQIVVICLLKYLPNTTASVESFVVTKQYVWACLAILVVCLFILYQKRCMYPLNLMVLSLYTVFQGILFAEIDIHFTTSISVCFCVSFLLIIVIMGVVSLIATSETTLINYRNCAITATPIVVATSTIVNFAAKILDVTQFFIWQGVLVVFVLWFTYVASRISIKFVHYLKYNEPRRVMLYYTDIMLFVFFIFSLVFSCIAFEGCACCGASDDIPGGIDFRYPLDESDTKIVIIPNNPNAVAPKPDSPQHKAMDR</sequence>
<feature type="transmembrane region" description="Helical" evidence="1">
    <location>
        <begin position="33"/>
        <end position="53"/>
    </location>
</feature>
<keyword evidence="3" id="KW-1185">Reference proteome</keyword>
<dbReference type="Proteomes" id="UP000243217">
    <property type="component" value="Unassembled WGS sequence"/>
</dbReference>
<comment type="caution">
    <text evidence="2">The sequence shown here is derived from an EMBL/GenBank/DDBJ whole genome shotgun (WGS) entry which is preliminary data.</text>
</comment>
<feature type="transmembrane region" description="Helical" evidence="1">
    <location>
        <begin position="68"/>
        <end position="85"/>
    </location>
</feature>
<dbReference type="OrthoDB" id="75283at2759"/>
<evidence type="ECO:0008006" key="4">
    <source>
        <dbReference type="Google" id="ProtNLM"/>
    </source>
</evidence>
<keyword evidence="1" id="KW-0812">Transmembrane</keyword>
<gene>
    <name evidence="2" type="ORF">THRCLA_20239</name>
</gene>
<feature type="transmembrane region" description="Helical" evidence="1">
    <location>
        <begin position="219"/>
        <end position="237"/>
    </location>
</feature>
<feature type="transmembrane region" description="Helical" evidence="1">
    <location>
        <begin position="154"/>
        <end position="176"/>
    </location>
</feature>
<keyword evidence="1" id="KW-0472">Membrane</keyword>
<evidence type="ECO:0000256" key="1">
    <source>
        <dbReference type="SAM" id="Phobius"/>
    </source>
</evidence>
<organism evidence="2 3">
    <name type="scientific">Thraustotheca clavata</name>
    <dbReference type="NCBI Taxonomy" id="74557"/>
    <lineage>
        <taxon>Eukaryota</taxon>
        <taxon>Sar</taxon>
        <taxon>Stramenopiles</taxon>
        <taxon>Oomycota</taxon>
        <taxon>Saprolegniomycetes</taxon>
        <taxon>Saprolegniales</taxon>
        <taxon>Achlyaceae</taxon>
        <taxon>Thraustotheca</taxon>
    </lineage>
</organism>
<evidence type="ECO:0000313" key="3">
    <source>
        <dbReference type="Proteomes" id="UP000243217"/>
    </source>
</evidence>
<feature type="transmembrane region" description="Helical" evidence="1">
    <location>
        <begin position="92"/>
        <end position="110"/>
    </location>
</feature>
<name>A0A1W0AA21_9STRA</name>
<evidence type="ECO:0000313" key="2">
    <source>
        <dbReference type="EMBL" id="OQS07031.1"/>
    </source>
</evidence>
<dbReference type="EMBL" id="JNBS01000285">
    <property type="protein sequence ID" value="OQS07031.1"/>
    <property type="molecule type" value="Genomic_DNA"/>
</dbReference>
<reference evidence="2 3" key="1">
    <citation type="journal article" date="2014" name="Genome Biol. Evol.">
        <title>The secreted proteins of Achlya hypogyna and Thraustotheca clavata identify the ancestral oomycete secretome and reveal gene acquisitions by horizontal gene transfer.</title>
        <authorList>
            <person name="Misner I."/>
            <person name="Blouin N."/>
            <person name="Leonard G."/>
            <person name="Richards T.A."/>
            <person name="Lane C.E."/>
        </authorList>
    </citation>
    <scope>NUCLEOTIDE SEQUENCE [LARGE SCALE GENOMIC DNA]</scope>
    <source>
        <strain evidence="2 3">ATCC 34112</strain>
    </source>
</reference>
<proteinExistence type="predicted"/>
<accession>A0A1W0AA21</accession>
<feature type="transmembrane region" description="Helical" evidence="1">
    <location>
        <begin position="182"/>
        <end position="199"/>
    </location>
</feature>